<accession>A0ABY2FLU9</accession>
<evidence type="ECO:0000313" key="3">
    <source>
        <dbReference type="Proteomes" id="UP000295060"/>
    </source>
</evidence>
<feature type="transmembrane region" description="Helical" evidence="1">
    <location>
        <begin position="41"/>
        <end position="65"/>
    </location>
</feature>
<proteinExistence type="predicted"/>
<dbReference type="RefSeq" id="WP_134127243.1">
    <property type="nucleotide sequence ID" value="NZ_SODU01000001.1"/>
</dbReference>
<evidence type="ECO:0000313" key="2">
    <source>
        <dbReference type="EMBL" id="TDW94093.1"/>
    </source>
</evidence>
<keyword evidence="1" id="KW-0472">Membrane</keyword>
<organism evidence="2 3">
    <name type="scientific">Kribbella pratensis</name>
    <dbReference type="NCBI Taxonomy" id="2512112"/>
    <lineage>
        <taxon>Bacteria</taxon>
        <taxon>Bacillati</taxon>
        <taxon>Actinomycetota</taxon>
        <taxon>Actinomycetes</taxon>
        <taxon>Propionibacteriales</taxon>
        <taxon>Kribbellaceae</taxon>
        <taxon>Kribbella</taxon>
    </lineage>
</organism>
<evidence type="ECO:0008006" key="4">
    <source>
        <dbReference type="Google" id="ProtNLM"/>
    </source>
</evidence>
<dbReference type="Proteomes" id="UP000295060">
    <property type="component" value="Unassembled WGS sequence"/>
</dbReference>
<comment type="caution">
    <text evidence="2">The sequence shown here is derived from an EMBL/GenBank/DDBJ whole genome shotgun (WGS) entry which is preliminary data.</text>
</comment>
<gene>
    <name evidence="2" type="ORF">EV137_1392</name>
</gene>
<evidence type="ECO:0000256" key="1">
    <source>
        <dbReference type="SAM" id="Phobius"/>
    </source>
</evidence>
<keyword evidence="1" id="KW-1133">Transmembrane helix</keyword>
<keyword evidence="1" id="KW-0812">Transmembrane</keyword>
<keyword evidence="3" id="KW-1185">Reference proteome</keyword>
<protein>
    <recommendedName>
        <fullName evidence="4">DUF4237 domain-containing protein</fullName>
    </recommendedName>
</protein>
<name>A0ABY2FLU9_9ACTN</name>
<dbReference type="EMBL" id="SODU01000001">
    <property type="protein sequence ID" value="TDW94093.1"/>
    <property type="molecule type" value="Genomic_DNA"/>
</dbReference>
<sequence length="414" mass="44100">MRTEEDVRDAFDHLAGTAPHPGQIRQALELGGRRAAHRRTALIAVTAVATATAAVAAVLTPHLLLSGNDSADQETRTSAWARWVGLSLPKNVYATTQVYGANRQDSELQVVNGTPWPTFCQLQVHRNGDFDPGRIPPGSPTVALGGHQARIVTSTKNAPFPPGPQGYRFPLSGDPMQTLVWQPAEGLWALLNCESQRRLGTRKIPTIDGPFDPDVTMASTIARSLSVGPQQLGSPFVADELPDGLAARRITSSPATGNVAGSGEDFAVMFSDGNPGTGYRKPPSGCSLSFKSPPPKVCPEGNQAYQPQVGDDIEIRYSTGEFWDSSSRHAAPVAIIQGMKAYYVYATGLATSQTKNTVPPYDAVRLEGNGVAITIRSLAPKPSLNDLRGIAENLQLTSSPQNPATWFDAATSIP</sequence>
<reference evidence="2 3" key="1">
    <citation type="submission" date="2019-03" db="EMBL/GenBank/DDBJ databases">
        <title>Genomic Encyclopedia of Type Strains, Phase III (KMG-III): the genomes of soil and plant-associated and newly described type strains.</title>
        <authorList>
            <person name="Whitman W."/>
        </authorList>
    </citation>
    <scope>NUCLEOTIDE SEQUENCE [LARGE SCALE GENOMIC DNA]</scope>
    <source>
        <strain evidence="2 3">VKMAc-2574</strain>
    </source>
</reference>